<dbReference type="PROSITE" id="PS51782">
    <property type="entry name" value="LYSM"/>
    <property type="match status" value="2"/>
</dbReference>
<feature type="compositionally biased region" description="Pro residues" evidence="2">
    <location>
        <begin position="34"/>
        <end position="44"/>
    </location>
</feature>
<dbReference type="CDD" id="cd00118">
    <property type="entry name" value="LysM"/>
    <property type="match status" value="1"/>
</dbReference>
<organism evidence="5 6">
    <name type="scientific">Halomonas kalidii</name>
    <dbReference type="NCBI Taxonomy" id="3043293"/>
    <lineage>
        <taxon>Bacteria</taxon>
        <taxon>Pseudomonadati</taxon>
        <taxon>Pseudomonadota</taxon>
        <taxon>Gammaproteobacteria</taxon>
        <taxon>Oceanospirillales</taxon>
        <taxon>Halomonadaceae</taxon>
        <taxon>Halomonas</taxon>
    </lineage>
</organism>
<feature type="compositionally biased region" description="Polar residues" evidence="2">
    <location>
        <begin position="203"/>
        <end position="215"/>
    </location>
</feature>
<comment type="caution">
    <text evidence="5">The sequence shown here is derived from an EMBL/GenBank/DDBJ whole genome shotgun (WGS) entry which is preliminary data.</text>
</comment>
<dbReference type="Gene3D" id="3.90.210.10">
    <property type="entry name" value="Heat-Labile Enterotoxin, subunit A"/>
    <property type="match status" value="1"/>
</dbReference>
<dbReference type="SUPFAM" id="SSF56399">
    <property type="entry name" value="ADP-ribosylation"/>
    <property type="match status" value="1"/>
</dbReference>
<name>A0ABT6VNV4_9GAMM</name>
<feature type="chain" id="PRO_5045604792" evidence="3">
    <location>
        <begin position="18"/>
        <end position="2667"/>
    </location>
</feature>
<feature type="region of interest" description="Disordered" evidence="2">
    <location>
        <begin position="580"/>
        <end position="615"/>
    </location>
</feature>
<dbReference type="InterPro" id="IPR054695">
    <property type="entry name" value="Pierisin-like_dom"/>
</dbReference>
<feature type="compositionally biased region" description="Basic and acidic residues" evidence="2">
    <location>
        <begin position="222"/>
        <end position="231"/>
    </location>
</feature>
<feature type="signal peptide" evidence="3">
    <location>
        <begin position="1"/>
        <end position="17"/>
    </location>
</feature>
<dbReference type="SUPFAM" id="SSF54106">
    <property type="entry name" value="LysM domain"/>
    <property type="match status" value="1"/>
</dbReference>
<reference evidence="5 6" key="1">
    <citation type="submission" date="2023-04" db="EMBL/GenBank/DDBJ databases">
        <title>Halomonas strains isolated from rhizosphere soil.</title>
        <authorList>
            <person name="Xu L."/>
            <person name="Sun J.-Q."/>
        </authorList>
    </citation>
    <scope>NUCLEOTIDE SEQUENCE [LARGE SCALE GENOMIC DNA]</scope>
    <source>
        <strain evidence="5 6">LN1S58</strain>
    </source>
</reference>
<feature type="coiled-coil region" evidence="1">
    <location>
        <begin position="1022"/>
        <end position="1049"/>
    </location>
</feature>
<dbReference type="Pfam" id="PF01476">
    <property type="entry name" value="LysM"/>
    <property type="match status" value="1"/>
</dbReference>
<dbReference type="Gene3D" id="3.10.350.10">
    <property type="entry name" value="LysM domain"/>
    <property type="match status" value="1"/>
</dbReference>
<dbReference type="Gene3D" id="3.90.930.1">
    <property type="match status" value="1"/>
</dbReference>
<evidence type="ECO:0000256" key="3">
    <source>
        <dbReference type="SAM" id="SignalP"/>
    </source>
</evidence>
<feature type="region of interest" description="Disordered" evidence="2">
    <location>
        <begin position="176"/>
        <end position="250"/>
    </location>
</feature>
<evidence type="ECO:0000256" key="2">
    <source>
        <dbReference type="SAM" id="MobiDB-lite"/>
    </source>
</evidence>
<proteinExistence type="predicted"/>
<feature type="compositionally biased region" description="Polar residues" evidence="2">
    <location>
        <begin position="45"/>
        <end position="56"/>
    </location>
</feature>
<feature type="compositionally biased region" description="Polar residues" evidence="2">
    <location>
        <begin position="2240"/>
        <end position="2276"/>
    </location>
</feature>
<gene>
    <name evidence="5" type="ORF">QLQ84_17910</name>
</gene>
<dbReference type="Proteomes" id="UP001244242">
    <property type="component" value="Unassembled WGS sequence"/>
</dbReference>
<keyword evidence="6" id="KW-1185">Reference proteome</keyword>
<accession>A0ABT6VNV4</accession>
<dbReference type="RefSeq" id="WP_282723096.1">
    <property type="nucleotide sequence ID" value="NZ_JASCQO010000049.1"/>
</dbReference>
<feature type="coiled-coil region" evidence="1">
    <location>
        <begin position="551"/>
        <end position="578"/>
    </location>
</feature>
<feature type="domain" description="LysM" evidence="4">
    <location>
        <begin position="428"/>
        <end position="477"/>
    </location>
</feature>
<sequence>MARIPAILRLSPKLALAGNAAFFANAVARAAAKPSPPPPNPPQHSSPQVTTPVQWNGGNTTFHPVQATNSASFPGYGVYSPEYLEAMSLDLSLNQDDPYLFLDSYAQEGSEAPLQDVPTAEPVDNIETDEDAAAEAAEEIVDDVAEGRSVDEIAEEQGLSRDQVIAQLEAAGFEVESGVEGQGPNYSNTTRITDSESGELIVSQETGPDGTTTSYEVDADGNEIRRTEHADGSTTEVVTEPDGCETETTVDADGKTTTTVRYEQNGVMVEEVSEADGKTTTTIIDEDGNRTELDPGQETTREGIDEIAEDVSEGKNLDQIAEERGLTREQVIAQLAAAGYEVEFETDELANGGEQYTTRIVDAEDGEEVIASHSSGRGTGNSSVYIDAEGNETRRTEYGNGTVIETVIDADGGETRTTTVAENDGEAIEYEVQDGDYLIAIAERHGVTLEELEESNPELFDSPRDPNVIHEGETVVIEGATQTTVEVTDNGYTLTTSPDGSKTLRRDEDGLEVDIEPATQEESLTELLMGLDGDSDEEQALQGILEGILLGSEELARIEELEEELEGLEEATQAAIDEIIGDESDEDDVIKPASDAAGDDPGTPPNEEAPSGGDWEAVRRNGVWVWVDAELVEAIEAEEAARRARDEALAAVMQRQLQLDIYALEPEHKDAWSAALERLNAAGAPHGVRWELPEPEDSLEETQERLEDVNSWIDYLDAEREWQALQEEAQDIEERLLALYEEDEEYSRYFDEDGYEYTVSRGRAGSKTEHTGELENQEIIERDGQLYLVNTYENMDEEEEVQLTYAPGDAPGDRPDQARDLDREWESLMRGGDPLELNDIRQSALAAEREENPHYFEAEGYEYEVTSQGRGGRTTRDKHTGELLEQDVIERDGQLYLVNTYASEEVEIQLTHGPGGGGRTDAQQQVDGDWARWKADRDSSEDGLIDVTESYNEAKEAYQEMLAEQFAEQRAGLEGEDGEIATAQQTLDDAEERLGEGSLVSDGEATVPIERDGETWYVHPEVAAAHEVLNDAEERLAEYSRLEEAVLEAYREQHPDRFGDNYRYYDASRDPRGEGRMQSAGRFSENDVNVTVQDGQLHLTIIYENHTLETPLTYAPGDVPEGMERSETQQRLDQEWADWTAGGSLEEATTANEEAQTSYDDTVEEYGRGGTEQLNDSLPDDVDPVLVPIIDDEMGEGMRWVHPEVAAAQEALVLLEEQRDSLEASEWHARMEAYRAAQPSTWQLLDGGTSAAPASEGPGPAASWQWEDAHLELEGGYLQAQQALSDSREARILTQLGTRRAGISLMENAPEEWQDQHPELDLVDELDALESEVASLRESLEENGEHRTSVQLAHRFNEHLHEQSAAYRLDPENWGSIFETFNDEMADDKRVDDKLDSLPAEDRVITIDENLDESLGEVFGTDDAELIDPVADQIRDLGDDGDEVEIIPILYQEDGTYHDTALFRMGEDDTHPWLIDDSGSRYRNFADFQYNNYLSEDGQVYVPENLAEIADISGDIQYEWQQAREKSFTEEWLDPIIGIGTSIATVAAFVPLLAPVAAPIAFAGGAYFAARSIDNLASMQRHGRSWASAEGVMEGAMLATSVLPMVSSGLRFAAMTARGVDGAVAARTSIGAFNARRLDPNHARYAPEYAHASQLLSQPGGAFSAARWADVGAMGIGAPLLGYSGYNIAAHWEEMSSLERHEAVMGVASGIFGTGMGYRGLRASWPNLGGAREQAPPALPELNRTSTPWSTSGEFSTTTRLYPTAHMRAGSEAIDTAALQASLGGESPTPTAANHPPHGGRSRGNMGPYVFRADTRSPQDIEAAGGFHPREPTGIWVDDPKGVSLSSYVLGNTPGRFVGTSGSVDGIKAFVSQESRAANDQGHTFVYILNPSNKRLHVPGEFEALGRPVSDHMRQVNEMAVDGSISWNEVLGWRQVDPNGNFVGEFVRNPAFGEISASPVPAARPRRYFSEATGETIADRVYGAYPESEEHIYVLPEGAQAERGDSSVVADKTHMLIRDPETDERVLMPWIRGAAEGHASSQEAGQPLEGASDPQRIRIEAIAARLARPAIETQTRMADRAVETQQRLTEASSTQAAPRVRSISPKTEGRARVYRLEDIEALNRASNDGALPPGHYVHLIRTPELDTGTFTLQRGTVPRSGVVDDGGHFRWPSGREVNVANRHGRIHAVVSELSASQIRERFRRGEGLPFALYSGKGLWSMASSLSAHNPQSPPAAEKPSQITQFSETTQKNTSEQQVPPATIESQQYRSQGSSETPQRKSRSEKVIGSILGVAGAAGASLSTHPLADAIAFAARGASLTARSLLPNHTKVDQFWGRVLRGLEFCTLSVNLPGSANAVMQGSNVDINLPYSAGHLAYIIKNYVEATTGRPFAPYADDVALPLYFAGSVPYTASSLRGGDHGAFVDATGAAGGGLFVAGSALLWVQGSATWQKGVKPIITKLWPVTSSSTKLPQENSTLPRMNGESEASSQKSESKLKPTLTTPLTYGIGLGFFAASSAAVAWSNSRNEKEDDPDVDEAPTVEPPSDDENDQEVDEAPTVDPPNDDENDQEVDEAPMVGPPSDDENGHEDEGPVLEPPGGNGRGRFNLELEHRGHDWVEVESHLSLGGIAISRGHDVADVVELNLGHIGDPGALQPGDRVYLPKRELA</sequence>
<feature type="compositionally biased region" description="Polar residues" evidence="2">
    <location>
        <begin position="2468"/>
        <end position="2479"/>
    </location>
</feature>
<dbReference type="Pfam" id="PF22596">
    <property type="entry name" value="Scabin-like"/>
    <property type="match status" value="1"/>
</dbReference>
<feature type="domain" description="LysM" evidence="4">
    <location>
        <begin position="2615"/>
        <end position="2661"/>
    </location>
</feature>
<feature type="coiled-coil region" evidence="1">
    <location>
        <begin position="944"/>
        <end position="993"/>
    </location>
</feature>
<feature type="compositionally biased region" description="Polar residues" evidence="2">
    <location>
        <begin position="1743"/>
        <end position="1756"/>
    </location>
</feature>
<dbReference type="SMART" id="SM00257">
    <property type="entry name" value="LysM"/>
    <property type="match status" value="2"/>
</dbReference>
<feature type="region of interest" description="Disordered" evidence="2">
    <location>
        <begin position="1737"/>
        <end position="1756"/>
    </location>
</feature>
<feature type="region of interest" description="Disordered" evidence="2">
    <location>
        <begin position="2224"/>
        <end position="2283"/>
    </location>
</feature>
<feature type="compositionally biased region" description="Low complexity" evidence="2">
    <location>
        <begin position="2484"/>
        <end position="2498"/>
    </location>
</feature>
<feature type="region of interest" description="Disordered" evidence="2">
    <location>
        <begin position="2524"/>
        <end position="2605"/>
    </location>
</feature>
<feature type="compositionally biased region" description="Acidic residues" evidence="2">
    <location>
        <begin position="2530"/>
        <end position="2573"/>
    </location>
</feature>
<feature type="region of interest" description="Disordered" evidence="2">
    <location>
        <begin position="2468"/>
        <end position="2498"/>
    </location>
</feature>
<protein>
    <submittedName>
        <fullName evidence="5">LysM peptidoglycan-binding domain-containing protein</fullName>
    </submittedName>
</protein>
<evidence type="ECO:0000256" key="1">
    <source>
        <dbReference type="SAM" id="Coils"/>
    </source>
</evidence>
<feature type="coiled-coil region" evidence="1">
    <location>
        <begin position="1319"/>
        <end position="1346"/>
    </location>
</feature>
<evidence type="ECO:0000313" key="6">
    <source>
        <dbReference type="Proteomes" id="UP001244242"/>
    </source>
</evidence>
<keyword evidence="1" id="KW-0175">Coiled coil</keyword>
<feature type="region of interest" description="Disordered" evidence="2">
    <location>
        <begin position="31"/>
        <end position="56"/>
    </location>
</feature>
<keyword evidence="3" id="KW-0732">Signal</keyword>
<dbReference type="EMBL" id="JASCQO010000049">
    <property type="protein sequence ID" value="MDI5935669.1"/>
    <property type="molecule type" value="Genomic_DNA"/>
</dbReference>
<feature type="coiled-coil region" evidence="1">
    <location>
        <begin position="715"/>
        <end position="742"/>
    </location>
</feature>
<feature type="region of interest" description="Disordered" evidence="2">
    <location>
        <begin position="1783"/>
        <end position="1808"/>
    </location>
</feature>
<dbReference type="InterPro" id="IPR018392">
    <property type="entry name" value="LysM"/>
</dbReference>
<dbReference type="InterPro" id="IPR036779">
    <property type="entry name" value="LysM_dom_sf"/>
</dbReference>
<evidence type="ECO:0000259" key="4">
    <source>
        <dbReference type="PROSITE" id="PS51782"/>
    </source>
</evidence>
<evidence type="ECO:0000313" key="5">
    <source>
        <dbReference type="EMBL" id="MDI5935669.1"/>
    </source>
</evidence>